<organism evidence="2 3">
    <name type="scientific">Nostocoides vanveenii</name>
    <dbReference type="NCBI Taxonomy" id="330835"/>
    <lineage>
        <taxon>Bacteria</taxon>
        <taxon>Bacillati</taxon>
        <taxon>Actinomycetota</taxon>
        <taxon>Actinomycetes</taxon>
        <taxon>Micrococcales</taxon>
        <taxon>Intrasporangiaceae</taxon>
        <taxon>Nostocoides</taxon>
    </lineage>
</organism>
<evidence type="ECO:0000313" key="2">
    <source>
        <dbReference type="EMBL" id="GAA1768667.1"/>
    </source>
</evidence>
<evidence type="ECO:0000259" key="1">
    <source>
        <dbReference type="PROSITE" id="PS51186"/>
    </source>
</evidence>
<dbReference type="Proteomes" id="UP001501475">
    <property type="component" value="Unassembled WGS sequence"/>
</dbReference>
<protein>
    <submittedName>
        <fullName evidence="2">GNAT family N-acetyltransferase</fullName>
    </submittedName>
</protein>
<dbReference type="Gene3D" id="3.40.630.30">
    <property type="match status" value="1"/>
</dbReference>
<feature type="domain" description="N-acetyltransferase" evidence="1">
    <location>
        <begin position="153"/>
        <end position="290"/>
    </location>
</feature>
<dbReference type="InterPro" id="IPR000182">
    <property type="entry name" value="GNAT_dom"/>
</dbReference>
<reference evidence="3" key="1">
    <citation type="journal article" date="2019" name="Int. J. Syst. Evol. Microbiol.">
        <title>The Global Catalogue of Microorganisms (GCM) 10K type strain sequencing project: providing services to taxonomists for standard genome sequencing and annotation.</title>
        <authorList>
            <consortium name="The Broad Institute Genomics Platform"/>
            <consortium name="The Broad Institute Genome Sequencing Center for Infectious Disease"/>
            <person name="Wu L."/>
            <person name="Ma J."/>
        </authorList>
    </citation>
    <scope>NUCLEOTIDE SEQUENCE [LARGE SCALE GENOMIC DNA]</scope>
    <source>
        <strain evidence="3">JCM 15591</strain>
    </source>
</reference>
<dbReference type="EMBL" id="BAAAPN010000058">
    <property type="protein sequence ID" value="GAA1768667.1"/>
    <property type="molecule type" value="Genomic_DNA"/>
</dbReference>
<sequence>MTLRLYADPAAFLTAARPLLGADPVGTTIIGSSLQEHVAGEAPTEGTDAPWFATSSTPAGQVQGLAMRSGRYHPVLHHLDPAEAAALADVILTSVEAPSGAAGEEPAARAFADRLAARVGGRVEVERRTRLHRLAELTPPATVRGRPRPMAADDLDLVTEWVLAFVDEIGNAAADEETRAQQRTAQREMLIRRAPHTWLWVDDGDTPVSMAATRPPAFGVARIGPVYTPPDQRGHGYAAPVTAQVSAIVRAAGSDVVLFTDLDNPTSNGVYARIGYVPVEDRIILQVVDG</sequence>
<keyword evidence="3" id="KW-1185">Reference proteome</keyword>
<dbReference type="SUPFAM" id="SSF55729">
    <property type="entry name" value="Acyl-CoA N-acyltransferases (Nat)"/>
    <property type="match status" value="1"/>
</dbReference>
<dbReference type="RefSeq" id="WP_344067532.1">
    <property type="nucleotide sequence ID" value="NZ_BAAAPN010000058.1"/>
</dbReference>
<gene>
    <name evidence="2" type="ORF">GCM10009810_29060</name>
</gene>
<dbReference type="Pfam" id="PF00583">
    <property type="entry name" value="Acetyltransf_1"/>
    <property type="match status" value="1"/>
</dbReference>
<comment type="caution">
    <text evidence="2">The sequence shown here is derived from an EMBL/GenBank/DDBJ whole genome shotgun (WGS) entry which is preliminary data.</text>
</comment>
<dbReference type="PROSITE" id="PS51186">
    <property type="entry name" value="GNAT"/>
    <property type="match status" value="1"/>
</dbReference>
<name>A0ABP4X605_9MICO</name>
<accession>A0ABP4X605</accession>
<evidence type="ECO:0000313" key="3">
    <source>
        <dbReference type="Proteomes" id="UP001501475"/>
    </source>
</evidence>
<dbReference type="InterPro" id="IPR016181">
    <property type="entry name" value="Acyl_CoA_acyltransferase"/>
</dbReference>
<proteinExistence type="predicted"/>